<dbReference type="GO" id="GO:0050660">
    <property type="term" value="F:flavin adenine dinucleotide binding"/>
    <property type="evidence" value="ECO:0007669"/>
    <property type="project" value="TreeGrafter"/>
</dbReference>
<protein>
    <submittedName>
        <fullName evidence="2">FAD/NAD(P)-binding domain-containing protein</fullName>
    </submittedName>
</protein>
<dbReference type="InterPro" id="IPR050982">
    <property type="entry name" value="Auxin_biosynth/cation_transpt"/>
</dbReference>
<reference evidence="2 3" key="1">
    <citation type="journal article" date="2018" name="Front. Microbiol.">
        <title>Genome-Wide Analysis of Corynespora cassiicola Leaf Fall Disease Putative Effectors.</title>
        <authorList>
            <person name="Lopez D."/>
            <person name="Ribeiro S."/>
            <person name="Label P."/>
            <person name="Fumanal B."/>
            <person name="Venisse J.S."/>
            <person name="Kohler A."/>
            <person name="de Oliveira R.R."/>
            <person name="Labutti K."/>
            <person name="Lipzen A."/>
            <person name="Lail K."/>
            <person name="Bauer D."/>
            <person name="Ohm R.A."/>
            <person name="Barry K.W."/>
            <person name="Spatafora J."/>
            <person name="Grigoriev I.V."/>
            <person name="Martin F.M."/>
            <person name="Pujade-Renaud V."/>
        </authorList>
    </citation>
    <scope>NUCLEOTIDE SEQUENCE [LARGE SCALE GENOMIC DNA]</scope>
    <source>
        <strain evidence="2 3">Philippines</strain>
    </source>
</reference>
<dbReference type="PANTHER" id="PTHR43539:SF68">
    <property type="entry name" value="FLAVIN-BINDING MONOOXYGENASE-LIKE PROTEIN (AFU_ORTHOLOGUE AFUA_4G09220)"/>
    <property type="match status" value="1"/>
</dbReference>
<dbReference type="AlphaFoldDB" id="A0A2T2P6R1"/>
<dbReference type="EMBL" id="KZ678129">
    <property type="protein sequence ID" value="PSN73371.1"/>
    <property type="molecule type" value="Genomic_DNA"/>
</dbReference>
<evidence type="ECO:0000313" key="3">
    <source>
        <dbReference type="Proteomes" id="UP000240883"/>
    </source>
</evidence>
<dbReference type="Proteomes" id="UP000240883">
    <property type="component" value="Unassembled WGS sequence"/>
</dbReference>
<accession>A0A2T2P6R1</accession>
<dbReference type="Pfam" id="PF13738">
    <property type="entry name" value="Pyr_redox_3"/>
    <property type="match status" value="1"/>
</dbReference>
<sequence length="617" mass="68216">MDFPYKVDFRSKVYQPLPRTASVVEWDHVDAHTTANQLLSQLSDALDTSDPRILSELFRSSGCHWRDTLALTAHLRTFNGHNVVPTALHLLHRKRRIQEIQLDSAMNAGLDESLKWMSIEFAFRTTSPPAMCKGLMLTVPESINNSLVWKIWSMATWMVDFEPCPENENLLREPTEPLQADRHISTDVLIIGGGNSGLILGARLKALGVDFVIVEKNAKAGDNWANRYDDMRFHIYKSIVHTPYLPYPEDAGELLHKNELSAQMSHFAQEFDLNGRVMYQSKPESTTYDEERKIWNSKISCIDGGKQVSAKFLVLAHGAGFSGRFVPNLPDFDLFKGSNQHSVDFRNAENLVKAGAKSVIVVGSANTAFDVMVNCYNAGLETTMVQRSETFVLPVTYCKHPAGFGMYDILPTDKADAITHASPLAVGGPILFHLHAMMSEAEPDRYKPVREAGFLVHDATKGDILYQLLDRCGGHFIDMGPGIDLIATKKVGIKSGVSPTGYTPEGLQLSDGTYLTADAIIWCTGFGSGDGRKGISDALGIGSEQIVGKMEPLWGVDAEGEVRGLYKRGLYQDNVWVLSGGTTAHRFYSKVIALQIKGLLEGLLSEPYRETPTSSRT</sequence>
<keyword evidence="1" id="KW-0560">Oxidoreductase</keyword>
<proteinExistence type="predicted"/>
<dbReference type="InterPro" id="IPR036188">
    <property type="entry name" value="FAD/NAD-bd_sf"/>
</dbReference>
<evidence type="ECO:0000313" key="2">
    <source>
        <dbReference type="EMBL" id="PSN73371.1"/>
    </source>
</evidence>
<name>A0A2T2P6R1_CORCC</name>
<dbReference type="PANTHER" id="PTHR43539">
    <property type="entry name" value="FLAVIN-BINDING MONOOXYGENASE-LIKE PROTEIN (AFU_ORTHOLOGUE AFUA_4G09220)"/>
    <property type="match status" value="1"/>
</dbReference>
<evidence type="ECO:0000256" key="1">
    <source>
        <dbReference type="ARBA" id="ARBA00023002"/>
    </source>
</evidence>
<keyword evidence="3" id="KW-1185">Reference proteome</keyword>
<gene>
    <name evidence="2" type="ORF">BS50DRAFT_514627</name>
</gene>
<organism evidence="2 3">
    <name type="scientific">Corynespora cassiicola Philippines</name>
    <dbReference type="NCBI Taxonomy" id="1448308"/>
    <lineage>
        <taxon>Eukaryota</taxon>
        <taxon>Fungi</taxon>
        <taxon>Dikarya</taxon>
        <taxon>Ascomycota</taxon>
        <taxon>Pezizomycotina</taxon>
        <taxon>Dothideomycetes</taxon>
        <taxon>Pleosporomycetidae</taxon>
        <taxon>Pleosporales</taxon>
        <taxon>Corynesporascaceae</taxon>
        <taxon>Corynespora</taxon>
    </lineage>
</organism>
<dbReference type="Gene3D" id="3.50.50.60">
    <property type="entry name" value="FAD/NAD(P)-binding domain"/>
    <property type="match status" value="2"/>
</dbReference>
<dbReference type="OrthoDB" id="74360at2759"/>
<dbReference type="SUPFAM" id="SSF51905">
    <property type="entry name" value="FAD/NAD(P)-binding domain"/>
    <property type="match status" value="1"/>
</dbReference>
<dbReference type="GO" id="GO:0004497">
    <property type="term" value="F:monooxygenase activity"/>
    <property type="evidence" value="ECO:0007669"/>
    <property type="project" value="TreeGrafter"/>
</dbReference>